<organism evidence="3 4">
    <name type="scientific">Anaeramoeba flamelloides</name>
    <dbReference type="NCBI Taxonomy" id="1746091"/>
    <lineage>
        <taxon>Eukaryota</taxon>
        <taxon>Metamonada</taxon>
        <taxon>Anaeramoebidae</taxon>
        <taxon>Anaeramoeba</taxon>
    </lineage>
</organism>
<reference evidence="3" key="1">
    <citation type="submission" date="2022-08" db="EMBL/GenBank/DDBJ databases">
        <title>Novel sulphate-reducing endosymbionts in the free-living metamonad Anaeramoeba.</title>
        <authorList>
            <person name="Jerlstrom-Hultqvist J."/>
            <person name="Cepicka I."/>
            <person name="Gallot-Lavallee L."/>
            <person name="Salas-Leiva D."/>
            <person name="Curtis B.A."/>
            <person name="Zahonova K."/>
            <person name="Pipaliya S."/>
            <person name="Dacks J."/>
            <person name="Roger A.J."/>
        </authorList>
    </citation>
    <scope>NUCLEOTIDE SEQUENCE</scope>
    <source>
        <strain evidence="3">Busselton2</strain>
    </source>
</reference>
<comment type="caution">
    <text evidence="3">The sequence shown here is derived from an EMBL/GenBank/DDBJ whole genome shotgun (WGS) entry which is preliminary data.</text>
</comment>
<keyword evidence="2" id="KW-1133">Transmembrane helix</keyword>
<dbReference type="SUPFAM" id="SSF81901">
    <property type="entry name" value="HCP-like"/>
    <property type="match status" value="3"/>
</dbReference>
<dbReference type="InterPro" id="IPR006597">
    <property type="entry name" value="Sel1-like"/>
</dbReference>
<evidence type="ECO:0000256" key="1">
    <source>
        <dbReference type="ARBA" id="ARBA00038101"/>
    </source>
</evidence>
<dbReference type="AlphaFoldDB" id="A0AAV7YG48"/>
<feature type="transmembrane region" description="Helical" evidence="2">
    <location>
        <begin position="687"/>
        <end position="707"/>
    </location>
</feature>
<gene>
    <name evidence="3" type="ORF">M0812_25210</name>
</gene>
<keyword evidence="2" id="KW-0812">Transmembrane</keyword>
<dbReference type="PANTHER" id="PTHR11102:SF147">
    <property type="entry name" value="SEL1L ADAPTOR SUBUNIT OF ERAD E3 UBIQUITIN LIGASE"/>
    <property type="match status" value="1"/>
</dbReference>
<dbReference type="PANTHER" id="PTHR11102">
    <property type="entry name" value="SEL-1-LIKE PROTEIN"/>
    <property type="match status" value="1"/>
</dbReference>
<evidence type="ECO:0000256" key="2">
    <source>
        <dbReference type="SAM" id="Phobius"/>
    </source>
</evidence>
<dbReference type="GO" id="GO:0036503">
    <property type="term" value="P:ERAD pathway"/>
    <property type="evidence" value="ECO:0007669"/>
    <property type="project" value="TreeGrafter"/>
</dbReference>
<name>A0AAV7YG48_9EUKA</name>
<comment type="similarity">
    <text evidence="1">Belongs to the sel-1 family.</text>
</comment>
<keyword evidence="2" id="KW-0472">Membrane</keyword>
<dbReference type="InterPro" id="IPR050767">
    <property type="entry name" value="Sel1_AlgK"/>
</dbReference>
<dbReference type="Gene3D" id="1.25.40.10">
    <property type="entry name" value="Tetratricopeptide repeat domain"/>
    <property type="match status" value="4"/>
</dbReference>
<dbReference type="GO" id="GO:0005789">
    <property type="term" value="C:endoplasmic reticulum membrane"/>
    <property type="evidence" value="ECO:0007669"/>
    <property type="project" value="TreeGrafter"/>
</dbReference>
<feature type="transmembrane region" description="Helical" evidence="2">
    <location>
        <begin position="6"/>
        <end position="24"/>
    </location>
</feature>
<evidence type="ECO:0000313" key="4">
    <source>
        <dbReference type="Proteomes" id="UP001146793"/>
    </source>
</evidence>
<sequence length="712" mass="82446">MPPVSTVFTNLLVAMILVLFYYYLRSLGFEDYGFWKKQPSVKIDLDLYEQSKKGEKYPKANLSRVDPEKFKEAQALFEMAQSLIEKDPQLARDLLKQSARLGDPRGYYTLGEIYMFGDDQLEIHNCLAEYYFRRGSSLGHPESHTRLAFLLSTGKCQQKPDQILALLHLRLADAGGDLTAKMKLGYMYKEGIGVEKSCKKSLALYSRVAKNIYGEMEDKEIKKISKFENIQRIINVDTKSKNAVNEKEKIFNYYQMLFTQGNVKSLNKMGEIYQHGYRGIPKNYKMAIEYFKRAIKFGNNEAKSNLGFMNLFGKGCERNVTKARLLFKEAVKVNITVAKNYLGLIYLNGYGVEVNQTRAYDLFQSASEEGLPEAQYNLAKMLHFGMGIKNNSKLAFEYMKRAAKGLHIGALYKLGKMYRDGIGTDRSCERAVKSYKIVAEEGHWKNSLNQAFELWQNRETIKALIIYEQLANLGYEIAQSNVGTFYQKIIDTKQMKIILNGNLKLIGRQYQNQTRKNIKDWLEFQRLNRAVTYFYLSGNQNYSENLNILGDCYLNGNGIEKSIEKAFYFYKKASELGSARGCFNLGRFYESGLGGTKKDFVLAKEWYDKALQIEPYSYYAMGMVFTKWGFNFFLNSPRLAIKQLQISRLNFPKHITFTKIVKITLQKFFPKIIQNEIFDWDSIDFEMIVLFTSTFCLNILFLIRYIIVNMRT</sequence>
<dbReference type="InterPro" id="IPR011990">
    <property type="entry name" value="TPR-like_helical_dom_sf"/>
</dbReference>
<dbReference type="EMBL" id="JANTQA010000060">
    <property type="protein sequence ID" value="KAJ3427586.1"/>
    <property type="molecule type" value="Genomic_DNA"/>
</dbReference>
<accession>A0AAV7YG48</accession>
<dbReference type="SMART" id="SM00671">
    <property type="entry name" value="SEL1"/>
    <property type="match status" value="11"/>
</dbReference>
<evidence type="ECO:0000313" key="3">
    <source>
        <dbReference type="EMBL" id="KAJ3427586.1"/>
    </source>
</evidence>
<dbReference type="Pfam" id="PF08238">
    <property type="entry name" value="Sel1"/>
    <property type="match status" value="11"/>
</dbReference>
<protein>
    <submittedName>
        <fullName evidence="3">Sel-1-like protein</fullName>
    </submittedName>
</protein>
<proteinExistence type="inferred from homology"/>
<dbReference type="Proteomes" id="UP001146793">
    <property type="component" value="Unassembled WGS sequence"/>
</dbReference>